<keyword evidence="10" id="KW-1185">Reference proteome</keyword>
<evidence type="ECO:0000256" key="2">
    <source>
        <dbReference type="ARBA" id="ARBA00007530"/>
    </source>
</evidence>
<dbReference type="GO" id="GO:0003677">
    <property type="term" value="F:DNA binding"/>
    <property type="evidence" value="ECO:0007669"/>
    <property type="project" value="TreeGrafter"/>
</dbReference>
<feature type="domain" description="Transcription initiation factor TFIID subunit 12" evidence="8">
    <location>
        <begin position="59"/>
        <end position="125"/>
    </location>
</feature>
<evidence type="ECO:0000256" key="4">
    <source>
        <dbReference type="ARBA" id="ARBA00023015"/>
    </source>
</evidence>
<proteinExistence type="inferred from homology"/>
<evidence type="ECO:0000256" key="5">
    <source>
        <dbReference type="ARBA" id="ARBA00023163"/>
    </source>
</evidence>
<dbReference type="EMBL" id="OA882679">
    <property type="protein sequence ID" value="CAD7276503.1"/>
    <property type="molecule type" value="Genomic_DNA"/>
</dbReference>
<evidence type="ECO:0000256" key="1">
    <source>
        <dbReference type="ARBA" id="ARBA00004123"/>
    </source>
</evidence>
<dbReference type="Pfam" id="PF03847">
    <property type="entry name" value="TFIID_20kDa"/>
    <property type="match status" value="1"/>
</dbReference>
<dbReference type="InterPro" id="IPR009072">
    <property type="entry name" value="Histone-fold"/>
</dbReference>
<gene>
    <name evidence="9" type="ORF">NMOB1V02_LOCUS4264</name>
</gene>
<dbReference type="GO" id="GO:0017025">
    <property type="term" value="F:TBP-class protein binding"/>
    <property type="evidence" value="ECO:0007669"/>
    <property type="project" value="TreeGrafter"/>
</dbReference>
<dbReference type="GO" id="GO:0005669">
    <property type="term" value="C:transcription factor TFIID complex"/>
    <property type="evidence" value="ECO:0007669"/>
    <property type="project" value="InterPro"/>
</dbReference>
<dbReference type="Gene3D" id="1.10.20.10">
    <property type="entry name" value="Histone, subunit A"/>
    <property type="match status" value="1"/>
</dbReference>
<organism evidence="9">
    <name type="scientific">Notodromas monacha</name>
    <dbReference type="NCBI Taxonomy" id="399045"/>
    <lineage>
        <taxon>Eukaryota</taxon>
        <taxon>Metazoa</taxon>
        <taxon>Ecdysozoa</taxon>
        <taxon>Arthropoda</taxon>
        <taxon>Crustacea</taxon>
        <taxon>Oligostraca</taxon>
        <taxon>Ostracoda</taxon>
        <taxon>Podocopa</taxon>
        <taxon>Podocopida</taxon>
        <taxon>Cypridocopina</taxon>
        <taxon>Cypridoidea</taxon>
        <taxon>Cyprididae</taxon>
        <taxon>Notodromas</taxon>
    </lineage>
</organism>
<dbReference type="InterPro" id="IPR003228">
    <property type="entry name" value="TFIID_TAF12_dom"/>
</dbReference>
<comment type="similarity">
    <text evidence="2">Belongs to the TAF12 family.</text>
</comment>
<name>A0A7R9BL15_9CRUS</name>
<protein>
    <recommendedName>
        <fullName evidence="3">Transcription initiation factor TFIID subunit 12</fullName>
    </recommendedName>
</protein>
<dbReference type="CDD" id="cd07981">
    <property type="entry name" value="HFD_TAF12"/>
    <property type="match status" value="1"/>
</dbReference>
<evidence type="ECO:0000256" key="6">
    <source>
        <dbReference type="ARBA" id="ARBA00023242"/>
    </source>
</evidence>
<feature type="compositionally biased region" description="Low complexity" evidence="7">
    <location>
        <begin position="21"/>
        <end position="40"/>
    </location>
</feature>
<feature type="compositionally biased region" description="Polar residues" evidence="7">
    <location>
        <begin position="1"/>
        <end position="20"/>
    </location>
</feature>
<evidence type="ECO:0000256" key="7">
    <source>
        <dbReference type="SAM" id="MobiDB-lite"/>
    </source>
</evidence>
<dbReference type="EMBL" id="CAJPEX010000642">
    <property type="protein sequence ID" value="CAG0916655.1"/>
    <property type="molecule type" value="Genomic_DNA"/>
</dbReference>
<keyword evidence="5" id="KW-0804">Transcription</keyword>
<evidence type="ECO:0000256" key="3">
    <source>
        <dbReference type="ARBA" id="ARBA00017484"/>
    </source>
</evidence>
<dbReference type="SUPFAM" id="SSF47113">
    <property type="entry name" value="Histone-fold"/>
    <property type="match status" value="1"/>
</dbReference>
<dbReference type="Proteomes" id="UP000678499">
    <property type="component" value="Unassembled WGS sequence"/>
</dbReference>
<dbReference type="OrthoDB" id="2193432at2759"/>
<accession>A0A7R9BL15</accession>
<reference evidence="9" key="1">
    <citation type="submission" date="2020-11" db="EMBL/GenBank/DDBJ databases">
        <authorList>
            <person name="Tran Van P."/>
        </authorList>
    </citation>
    <scope>NUCLEOTIDE SEQUENCE</scope>
</reference>
<dbReference type="InterPro" id="IPR037794">
    <property type="entry name" value="TAF12"/>
</dbReference>
<dbReference type="GO" id="GO:0051123">
    <property type="term" value="P:RNA polymerase II preinitiation complex assembly"/>
    <property type="evidence" value="ECO:0007669"/>
    <property type="project" value="TreeGrafter"/>
</dbReference>
<feature type="region of interest" description="Disordered" evidence="7">
    <location>
        <begin position="1"/>
        <end position="44"/>
    </location>
</feature>
<evidence type="ECO:0000259" key="8">
    <source>
        <dbReference type="Pfam" id="PF03847"/>
    </source>
</evidence>
<dbReference type="PANTHER" id="PTHR12264:SF21">
    <property type="entry name" value="TRANSCRIPTION INITIATION FACTOR TFIID SUBUNIT 12"/>
    <property type="match status" value="1"/>
</dbReference>
<keyword evidence="6" id="KW-0539">Nucleus</keyword>
<evidence type="ECO:0000313" key="10">
    <source>
        <dbReference type="Proteomes" id="UP000678499"/>
    </source>
</evidence>
<sequence length="160" mass="17538">MNRQNTPVPLSGLSPNAPTTQSSIAPNESSSPSSGSQGASTQVSQFPSLQHSVFQLMTRSKLQEMVKEVDPHEQLDEEVEDLLLGMTDDFVENVIDMAADVAVHRGATTLETHDILLVLSHKFNMWIPGFGGSEETRLVKRSSGTEGHRQRLAVIRKSKN</sequence>
<evidence type="ECO:0000313" key="9">
    <source>
        <dbReference type="EMBL" id="CAD7276503.1"/>
    </source>
</evidence>
<comment type="subcellular location">
    <subcellularLocation>
        <location evidence="1">Nucleus</location>
    </subcellularLocation>
</comment>
<dbReference type="PANTHER" id="PTHR12264">
    <property type="entry name" value="TRANSCRIPTION INITIATION FACTOR TFIID SUBUNIT 12"/>
    <property type="match status" value="1"/>
</dbReference>
<dbReference type="AlphaFoldDB" id="A0A7R9BL15"/>
<keyword evidence="4" id="KW-0805">Transcription regulation</keyword>
<dbReference type="GO" id="GO:0000124">
    <property type="term" value="C:SAGA complex"/>
    <property type="evidence" value="ECO:0007669"/>
    <property type="project" value="InterPro"/>
</dbReference>
<dbReference type="GO" id="GO:0046982">
    <property type="term" value="F:protein heterodimerization activity"/>
    <property type="evidence" value="ECO:0007669"/>
    <property type="project" value="InterPro"/>
</dbReference>